<feature type="transmembrane region" description="Helical" evidence="1">
    <location>
        <begin position="68"/>
        <end position="85"/>
    </location>
</feature>
<sequence length="136" mass="13775">MLLVLLAAGAAAVLVVGQVLLSDVLGLATLRRPGTVLQQVAAALAAAGAVVAALPVVWWRTVEHLRDAAGLVLTGAVLGALAVARQPRLGAGTAAHLGLLFLLGGVSALFGEVYFYAGIVAAVVPRRAARTPVDRR</sequence>
<feature type="transmembrane region" description="Helical" evidence="1">
    <location>
        <begin position="41"/>
        <end position="59"/>
    </location>
</feature>
<keyword evidence="1" id="KW-1133">Transmembrane helix</keyword>
<protein>
    <submittedName>
        <fullName evidence="2">Uncharacterized protein</fullName>
    </submittedName>
</protein>
<keyword evidence="1" id="KW-0812">Transmembrane</keyword>
<name>A0ABY5VRV8_9ACTN</name>
<reference evidence="2" key="2">
    <citation type="submission" date="2022-09" db="EMBL/GenBank/DDBJ databases">
        <title>Biosynthetic gene clusters of Dactylosporangioum fulvum.</title>
        <authorList>
            <person name="Caradec T."/>
        </authorList>
    </citation>
    <scope>NUCLEOTIDE SEQUENCE</scope>
    <source>
        <strain evidence="2">NRRL B-16292</strain>
    </source>
</reference>
<accession>A0ABY5VRV8</accession>
<feature type="transmembrane region" description="Helical" evidence="1">
    <location>
        <begin position="97"/>
        <end position="124"/>
    </location>
</feature>
<reference evidence="2" key="1">
    <citation type="submission" date="2021-04" db="EMBL/GenBank/DDBJ databases">
        <authorList>
            <person name="Hartkoorn R.C."/>
            <person name="Beaudoing E."/>
            <person name="Hot D."/>
        </authorList>
    </citation>
    <scope>NUCLEOTIDE SEQUENCE</scope>
    <source>
        <strain evidence="2">NRRL B-16292</strain>
    </source>
</reference>
<evidence type="ECO:0000313" key="2">
    <source>
        <dbReference type="EMBL" id="UWP79546.1"/>
    </source>
</evidence>
<dbReference type="Proteomes" id="UP001059617">
    <property type="component" value="Chromosome"/>
</dbReference>
<proteinExistence type="predicted"/>
<dbReference type="RefSeq" id="WP_259857304.1">
    <property type="nucleotide sequence ID" value="NZ_CP073720.1"/>
</dbReference>
<keyword evidence="1" id="KW-0472">Membrane</keyword>
<organism evidence="2 3">
    <name type="scientific">Dactylosporangium fulvum</name>
    <dbReference type="NCBI Taxonomy" id="53359"/>
    <lineage>
        <taxon>Bacteria</taxon>
        <taxon>Bacillati</taxon>
        <taxon>Actinomycetota</taxon>
        <taxon>Actinomycetes</taxon>
        <taxon>Micromonosporales</taxon>
        <taxon>Micromonosporaceae</taxon>
        <taxon>Dactylosporangium</taxon>
    </lineage>
</organism>
<dbReference type="EMBL" id="CP073720">
    <property type="protein sequence ID" value="UWP79546.1"/>
    <property type="molecule type" value="Genomic_DNA"/>
</dbReference>
<keyword evidence="3" id="KW-1185">Reference proteome</keyword>
<gene>
    <name evidence="2" type="ORF">Dfulv_30815</name>
</gene>
<evidence type="ECO:0000313" key="3">
    <source>
        <dbReference type="Proteomes" id="UP001059617"/>
    </source>
</evidence>
<evidence type="ECO:0000256" key="1">
    <source>
        <dbReference type="SAM" id="Phobius"/>
    </source>
</evidence>